<feature type="coiled-coil region" evidence="1">
    <location>
        <begin position="187"/>
        <end position="274"/>
    </location>
</feature>
<name>A0A2H0KAP5_9BACT</name>
<keyword evidence="2" id="KW-0472">Membrane</keyword>
<comment type="caution">
    <text evidence="3">The sequence shown here is derived from an EMBL/GenBank/DDBJ whole genome shotgun (WGS) entry which is preliminary data.</text>
</comment>
<sequence length="420" mass="45899">MSAGFLGLIYILSVFLIPIPTLGATGDYVALTPLALTAGETGIDSPNNFNGCTKPEISGVWNPTTKAWTTPPSCLPKYLRYVYNTGILLAGFLAVLSIVRGGFTLLFTDSILGHSEAKGIILRALGGLLIVYSSFILMNQINPQLGSDLNLSLDYRPITIIRPPVQLVPSLTKAQLAELDSRTAKVRGEKQTEIDTLTDELSVLESQLVEAIEFGTDEEIAQLEADIKTNEKKTARLNLDIAGTMEEREVTSHALNAETEAEALENLENATRDEGSINRIQSAYEAYRTAMAKNPTEVINSYTEEFARISSVHKALAYGVMDHPPNLPEDERAMDYVPDTDRANQIVSDQIEAILSDRRAQVTALANLNATVDSTTSLYLQGETGKINQTANAQICQIKNQCKAKGYSCKNHQPTIHCEF</sequence>
<reference evidence="3 4" key="1">
    <citation type="submission" date="2017-09" db="EMBL/GenBank/DDBJ databases">
        <title>Depth-based differentiation of microbial function through sediment-hosted aquifers and enrichment of novel symbionts in the deep terrestrial subsurface.</title>
        <authorList>
            <person name="Probst A.J."/>
            <person name="Ladd B."/>
            <person name="Jarett J.K."/>
            <person name="Geller-Mcgrath D.E."/>
            <person name="Sieber C.M."/>
            <person name="Emerson J.B."/>
            <person name="Anantharaman K."/>
            <person name="Thomas B.C."/>
            <person name="Malmstrom R."/>
            <person name="Stieglmeier M."/>
            <person name="Klingl A."/>
            <person name="Woyke T."/>
            <person name="Ryan C.M."/>
            <person name="Banfield J.F."/>
        </authorList>
    </citation>
    <scope>NUCLEOTIDE SEQUENCE [LARGE SCALE GENOMIC DNA]</scope>
    <source>
        <strain evidence="3">CG11_big_fil_rev_8_21_14_0_20_46_11</strain>
    </source>
</reference>
<evidence type="ECO:0000313" key="4">
    <source>
        <dbReference type="Proteomes" id="UP000229342"/>
    </source>
</evidence>
<evidence type="ECO:0000313" key="3">
    <source>
        <dbReference type="EMBL" id="PIQ68331.1"/>
    </source>
</evidence>
<keyword evidence="2" id="KW-0812">Transmembrane</keyword>
<gene>
    <name evidence="3" type="ORF">COV91_04725</name>
</gene>
<proteinExistence type="predicted"/>
<organism evidence="3 4">
    <name type="scientific">Candidatus Taylorbacteria bacterium CG11_big_fil_rev_8_21_14_0_20_46_11</name>
    <dbReference type="NCBI Taxonomy" id="1975025"/>
    <lineage>
        <taxon>Bacteria</taxon>
        <taxon>Candidatus Tayloriibacteriota</taxon>
    </lineage>
</organism>
<dbReference type="Proteomes" id="UP000229342">
    <property type="component" value="Unassembled WGS sequence"/>
</dbReference>
<dbReference type="EMBL" id="PCVG01000061">
    <property type="protein sequence ID" value="PIQ68331.1"/>
    <property type="molecule type" value="Genomic_DNA"/>
</dbReference>
<dbReference type="AlphaFoldDB" id="A0A2H0KAP5"/>
<evidence type="ECO:0000256" key="1">
    <source>
        <dbReference type="SAM" id="Coils"/>
    </source>
</evidence>
<keyword evidence="2" id="KW-1133">Transmembrane helix</keyword>
<feature type="transmembrane region" description="Helical" evidence="2">
    <location>
        <begin position="87"/>
        <end position="108"/>
    </location>
</feature>
<protein>
    <submittedName>
        <fullName evidence="3">Uncharacterized protein</fullName>
    </submittedName>
</protein>
<feature type="transmembrane region" description="Helical" evidence="2">
    <location>
        <begin position="120"/>
        <end position="138"/>
    </location>
</feature>
<accession>A0A2H0KAP5</accession>
<evidence type="ECO:0000256" key="2">
    <source>
        <dbReference type="SAM" id="Phobius"/>
    </source>
</evidence>
<keyword evidence="1" id="KW-0175">Coiled coil</keyword>